<dbReference type="PANTHER" id="PTHR45984:SF1">
    <property type="entry name" value="SPAG1 AXONEMAL DYNEIN ASSEMBLY FACTOR"/>
    <property type="match status" value="1"/>
</dbReference>
<dbReference type="GO" id="GO:0006626">
    <property type="term" value="P:protein targeting to mitochondrion"/>
    <property type="evidence" value="ECO:0007669"/>
    <property type="project" value="TreeGrafter"/>
</dbReference>
<feature type="region of interest" description="Disordered" evidence="7">
    <location>
        <begin position="75"/>
        <end position="123"/>
    </location>
</feature>
<dbReference type="GO" id="GO:0005829">
    <property type="term" value="C:cytosol"/>
    <property type="evidence" value="ECO:0007669"/>
    <property type="project" value="TreeGrafter"/>
</dbReference>
<dbReference type="GO" id="GO:0005739">
    <property type="term" value="C:mitochondrion"/>
    <property type="evidence" value="ECO:0007669"/>
    <property type="project" value="TreeGrafter"/>
</dbReference>
<feature type="compositionally biased region" description="Basic and acidic residues" evidence="7">
    <location>
        <begin position="390"/>
        <end position="415"/>
    </location>
</feature>
<feature type="compositionally biased region" description="Basic and acidic residues" evidence="7">
    <location>
        <begin position="112"/>
        <end position="123"/>
    </location>
</feature>
<dbReference type="PROSITE" id="PS50005">
    <property type="entry name" value="TPR"/>
    <property type="match status" value="3"/>
</dbReference>
<keyword evidence="3" id="KW-0677">Repeat</keyword>
<dbReference type="InterPro" id="IPR019734">
    <property type="entry name" value="TPR_rpt"/>
</dbReference>
<feature type="repeat" description="TPR" evidence="5">
    <location>
        <begin position="629"/>
        <end position="662"/>
    </location>
</feature>
<evidence type="ECO:0000256" key="6">
    <source>
        <dbReference type="SAM" id="Coils"/>
    </source>
</evidence>
<evidence type="ECO:0000256" key="5">
    <source>
        <dbReference type="PROSITE-ProRule" id="PRU00339"/>
    </source>
</evidence>
<dbReference type="SMART" id="SM00028">
    <property type="entry name" value="TPR"/>
    <property type="match status" value="9"/>
</dbReference>
<keyword evidence="10" id="KW-1185">Reference proteome</keyword>
<feature type="region of interest" description="Disordered" evidence="7">
    <location>
        <begin position="305"/>
        <end position="418"/>
    </location>
</feature>
<dbReference type="PANTHER" id="PTHR45984">
    <property type="entry name" value="RNA (RNA) POLYMERASE II ASSOCIATED PROTEIN HOMOLOG"/>
    <property type="match status" value="1"/>
</dbReference>
<evidence type="ECO:0000313" key="9">
    <source>
        <dbReference type="EMBL" id="PFX19886.1"/>
    </source>
</evidence>
<feature type="compositionally biased region" description="Basic and acidic residues" evidence="7">
    <location>
        <begin position="305"/>
        <end position="330"/>
    </location>
</feature>
<keyword evidence="6" id="KW-0175">Coiled coil</keyword>
<comment type="caution">
    <text evidence="9">The sequence shown here is derived from an EMBL/GenBank/DDBJ whole genome shotgun (WGS) entry which is preliminary data.</text>
</comment>
<reference evidence="10" key="1">
    <citation type="journal article" date="2017" name="bioRxiv">
        <title>Comparative analysis of the genomes of Stylophora pistillata and Acropora digitifera provides evidence for extensive differences between species of corals.</title>
        <authorList>
            <person name="Voolstra C.R."/>
            <person name="Li Y."/>
            <person name="Liew Y.J."/>
            <person name="Baumgarten S."/>
            <person name="Zoccola D."/>
            <person name="Flot J.-F."/>
            <person name="Tambutte S."/>
            <person name="Allemand D."/>
            <person name="Aranda M."/>
        </authorList>
    </citation>
    <scope>NUCLEOTIDE SEQUENCE [LARGE SCALE GENOMIC DNA]</scope>
</reference>
<evidence type="ECO:0000256" key="3">
    <source>
        <dbReference type="ARBA" id="ARBA00022737"/>
    </source>
</evidence>
<keyword evidence="2" id="KW-0963">Cytoplasm</keyword>
<dbReference type="Pfam" id="PF13414">
    <property type="entry name" value="TPR_11"/>
    <property type="match status" value="1"/>
</dbReference>
<feature type="repeat" description="TPR" evidence="5">
    <location>
        <begin position="226"/>
        <end position="259"/>
    </location>
</feature>
<protein>
    <submittedName>
        <fullName evidence="9">Sperm-associated antigen 1</fullName>
    </submittedName>
</protein>
<evidence type="ECO:0000256" key="4">
    <source>
        <dbReference type="ARBA" id="ARBA00022803"/>
    </source>
</evidence>
<feature type="compositionally biased region" description="Basic and acidic residues" evidence="7">
    <location>
        <begin position="745"/>
        <end position="780"/>
    </location>
</feature>
<evidence type="ECO:0000256" key="7">
    <source>
        <dbReference type="SAM" id="MobiDB-lite"/>
    </source>
</evidence>
<proteinExistence type="predicted"/>
<dbReference type="Proteomes" id="UP000225706">
    <property type="component" value="Unassembled WGS sequence"/>
</dbReference>
<evidence type="ECO:0000256" key="1">
    <source>
        <dbReference type="ARBA" id="ARBA00004496"/>
    </source>
</evidence>
<feature type="region of interest" description="Disordered" evidence="7">
    <location>
        <begin position="562"/>
        <end position="618"/>
    </location>
</feature>
<dbReference type="Pfam" id="PF13181">
    <property type="entry name" value="TPR_8"/>
    <property type="match status" value="1"/>
</dbReference>
<dbReference type="STRING" id="50429.A0A2B4RRT8"/>
<feature type="compositionally biased region" description="Polar residues" evidence="7">
    <location>
        <begin position="568"/>
        <end position="600"/>
    </location>
</feature>
<feature type="compositionally biased region" description="Acidic residues" evidence="7">
    <location>
        <begin position="793"/>
        <end position="802"/>
    </location>
</feature>
<dbReference type="InterPro" id="IPR051982">
    <property type="entry name" value="CiliaryAsmbly_MitoImport"/>
</dbReference>
<evidence type="ECO:0000259" key="8">
    <source>
        <dbReference type="Pfam" id="PF13877"/>
    </source>
</evidence>
<sequence>MENFLFKWRTSYINGKLFPPWLDIDLKERLAYPDCYSKSLRKELPINTYRDLTRTEHQEITDDLQDWMASVNEEDEALKKSGGTKGMENDNLPPIRTAASSDVPHAQPQKPATEKKKPVTPRSYHEWDSTSVYLVAFLPLRIDPDKEIESLEKQEEEEKKKMQEKVRATNKNAISANVDLAGKSDTERKILATREKEKGNEAFQSGHYSEALMFYCRSIELDPKAAAVYNNRALAEIKLKKFQEAVHDCNQVLSMEPKNVKAYLRRCLAHQGQGLKEEAKEDLTQVLAFEPNNKRALELLNEIKKKETSQNEEHSKLGRKSVESQQDKSEFNGTERLSDKHSSENNMSSTKPKGKRMKIIEVESENEPETSAKANEERTNETLAKSFTDSSEKAETIKKTMDAERLQSSDKKGVEKQPQLPGLVQKAQEEATQLFKLGRYAEAAEQFTQAIDILKQSKEEKVAFRQPMCALLCNRGSCLIKIGDCTSCINDCTSALEVSPGALRPFLKRAEAYGILEKFDKAWLDYHMALKISPQNSTALQGNKRISKQLERLYGTNWREKVSPMEYSPSNKSSVASSTDGASGRPTPTQSADKVTNQLHPSPPQVPTEKVPTTTHSTVEAPVDPAVRFAQRKEEGNSLVKQNRYEEAVARYTECINIDPTNVAVYTNRALCYLRLNQPELAISDTTEALRLQLDNVKALFRRALAKKALGQYDSAARDLVSLQKIEPKNAAAKKELNVVLEMCRKERRTSQDNNTKPKERKEEKKAEKQAPKVNHEQTKTKWKRITIRDVQEKDEEDDDEPVPSPKQPSVPTANKISDKAPINSVEGTTGGKRVKLAKKTPYDFFQAWNSVKKNNAKDYADLLRQLGVKSLPKVLSNKLDAPMLNNIMVALNQEIVPQGEEKLACNILEELSHVERFDMVLLFMSSKEKKELQQLFSKLQVAREQKPFVTSDEFERLQKKYRT</sequence>
<gene>
    <name evidence="9" type="primary">SPAG1</name>
    <name evidence="9" type="ORF">AWC38_SpisGene15689</name>
</gene>
<evidence type="ECO:0000256" key="2">
    <source>
        <dbReference type="ARBA" id="ARBA00022490"/>
    </source>
</evidence>
<evidence type="ECO:0000313" key="10">
    <source>
        <dbReference type="Proteomes" id="UP000225706"/>
    </source>
</evidence>
<dbReference type="SUPFAM" id="SSF48452">
    <property type="entry name" value="TPR-like"/>
    <property type="match status" value="3"/>
</dbReference>
<feature type="domain" description="RNA-polymerase II-associated protein 3-like C-terminal" evidence="8">
    <location>
        <begin position="839"/>
        <end position="930"/>
    </location>
</feature>
<comment type="subcellular location">
    <subcellularLocation>
        <location evidence="1">Cytoplasm</location>
    </subcellularLocation>
</comment>
<name>A0A2B4RRT8_STYPI</name>
<feature type="coiled-coil region" evidence="6">
    <location>
        <begin position="145"/>
        <end position="172"/>
    </location>
</feature>
<dbReference type="InterPro" id="IPR011990">
    <property type="entry name" value="TPR-like_helical_dom_sf"/>
</dbReference>
<organism evidence="9 10">
    <name type="scientific">Stylophora pistillata</name>
    <name type="common">Smooth cauliflower coral</name>
    <dbReference type="NCBI Taxonomy" id="50429"/>
    <lineage>
        <taxon>Eukaryota</taxon>
        <taxon>Metazoa</taxon>
        <taxon>Cnidaria</taxon>
        <taxon>Anthozoa</taxon>
        <taxon>Hexacorallia</taxon>
        <taxon>Scleractinia</taxon>
        <taxon>Astrocoeniina</taxon>
        <taxon>Pocilloporidae</taxon>
        <taxon>Stylophora</taxon>
    </lineage>
</organism>
<keyword evidence="4 5" id="KW-0802">TPR repeat</keyword>
<feature type="region of interest" description="Disordered" evidence="7">
    <location>
        <begin position="745"/>
        <end position="833"/>
    </location>
</feature>
<dbReference type="EMBL" id="LSMT01000340">
    <property type="protein sequence ID" value="PFX19886.1"/>
    <property type="molecule type" value="Genomic_DNA"/>
</dbReference>
<dbReference type="InterPro" id="IPR025986">
    <property type="entry name" value="RPAP3-like_C"/>
</dbReference>
<accession>A0A2B4RRT8</accession>
<feature type="repeat" description="TPR" evidence="5">
    <location>
        <begin position="192"/>
        <end position="225"/>
    </location>
</feature>
<dbReference type="GO" id="GO:0031072">
    <property type="term" value="F:heat shock protein binding"/>
    <property type="evidence" value="ECO:0007669"/>
    <property type="project" value="TreeGrafter"/>
</dbReference>
<dbReference type="AlphaFoldDB" id="A0A2B4RRT8"/>
<dbReference type="Pfam" id="PF13877">
    <property type="entry name" value="RPAP3_C"/>
    <property type="match status" value="1"/>
</dbReference>
<dbReference type="Gene3D" id="1.25.40.10">
    <property type="entry name" value="Tetratricopeptide repeat domain"/>
    <property type="match status" value="3"/>
</dbReference>
<dbReference type="OrthoDB" id="2942533at2759"/>